<accession>A0A9W6U422</accession>
<organism evidence="7 8">
    <name type="scientific">Phytophthora lilii</name>
    <dbReference type="NCBI Taxonomy" id="2077276"/>
    <lineage>
        <taxon>Eukaryota</taxon>
        <taxon>Sar</taxon>
        <taxon>Stramenopiles</taxon>
        <taxon>Oomycota</taxon>
        <taxon>Peronosporomycetes</taxon>
        <taxon>Peronosporales</taxon>
        <taxon>Peronosporaceae</taxon>
        <taxon>Phytophthora</taxon>
    </lineage>
</organism>
<evidence type="ECO:0000256" key="1">
    <source>
        <dbReference type="ARBA" id="ARBA00004613"/>
    </source>
</evidence>
<dbReference type="Proteomes" id="UP001165083">
    <property type="component" value="Unassembled WGS sequence"/>
</dbReference>
<evidence type="ECO:0000256" key="4">
    <source>
        <dbReference type="ARBA" id="ARBA00022978"/>
    </source>
</evidence>
<dbReference type="OrthoDB" id="167007at2759"/>
<keyword evidence="3" id="KW-0964">Secreted</keyword>
<feature type="compositionally biased region" description="Basic and acidic residues" evidence="6">
    <location>
        <begin position="170"/>
        <end position="186"/>
    </location>
</feature>
<dbReference type="InterPro" id="IPR036470">
    <property type="entry name" value="Elicitin_sf"/>
</dbReference>
<dbReference type="Pfam" id="PF00964">
    <property type="entry name" value="Elicitin"/>
    <property type="match status" value="1"/>
</dbReference>
<reference evidence="7" key="1">
    <citation type="submission" date="2023-04" db="EMBL/GenBank/DDBJ databases">
        <title>Phytophthora lilii NBRC 32176.</title>
        <authorList>
            <person name="Ichikawa N."/>
            <person name="Sato H."/>
            <person name="Tonouchi N."/>
        </authorList>
    </citation>
    <scope>NUCLEOTIDE SEQUENCE</scope>
    <source>
        <strain evidence="7">NBRC 32176</strain>
    </source>
</reference>
<proteinExistence type="inferred from homology"/>
<comment type="subcellular location">
    <subcellularLocation>
        <location evidence="1">Secreted</location>
    </subcellularLocation>
</comment>
<comment type="similarity">
    <text evidence="2">Belongs to the elicitin family.</text>
</comment>
<evidence type="ECO:0000256" key="6">
    <source>
        <dbReference type="SAM" id="MobiDB-lite"/>
    </source>
</evidence>
<evidence type="ECO:0000313" key="8">
    <source>
        <dbReference type="Proteomes" id="UP001165083"/>
    </source>
</evidence>
<evidence type="ECO:0000256" key="3">
    <source>
        <dbReference type="ARBA" id="ARBA00022525"/>
    </source>
</evidence>
<keyword evidence="5" id="KW-1015">Disulfide bond</keyword>
<feature type="region of interest" description="Disordered" evidence="6">
    <location>
        <begin position="157"/>
        <end position="228"/>
    </location>
</feature>
<sequence>MQRFTTKAAQPFSFFNLLPSRQPSQDTNNGTQAPPTFSASSTMHFSIAIFFLLTVCGTAADKACPSTEVVKFAELYANPHLHPCQNASAGFSMAPPTGYPTEPQVKAMCASDACRALIKDVLALKPADCFLSFAGVKLNAYKLASDFDGTCKADTGKDHEDGKYYPTPKPTDDKYHPTPKPKESNEHYPTPTPTGVKHYSTPTPKPTDGKYYYPTSKPTEDNKHYPTPTPTDDKYSMGSAFHHQEEPKIVKNGSSDKPCPTHYAGKESMKMPDAQKPPMNSTAAELFPMPNTTYKAGDPKTTLKA</sequence>
<keyword evidence="8" id="KW-1185">Reference proteome</keyword>
<dbReference type="GO" id="GO:0052040">
    <property type="term" value="P:symbiont-mediated perturbation of host programmed cell death"/>
    <property type="evidence" value="ECO:0007669"/>
    <property type="project" value="UniProtKB-KW"/>
</dbReference>
<feature type="region of interest" description="Disordered" evidence="6">
    <location>
        <begin position="246"/>
        <end position="305"/>
    </location>
</feature>
<dbReference type="AlphaFoldDB" id="A0A9W6U422"/>
<dbReference type="Gene3D" id="1.10.239.10">
    <property type="entry name" value="Elicitin domain"/>
    <property type="match status" value="1"/>
</dbReference>
<name>A0A9W6U422_9STRA</name>
<evidence type="ECO:0000256" key="5">
    <source>
        <dbReference type="ARBA" id="ARBA00023157"/>
    </source>
</evidence>
<comment type="caution">
    <text evidence="7">The sequence shown here is derived from an EMBL/GenBank/DDBJ whole genome shotgun (WGS) entry which is preliminary data.</text>
</comment>
<dbReference type="EMBL" id="BSXW01000560">
    <property type="protein sequence ID" value="GMF25575.1"/>
    <property type="molecule type" value="Genomic_DNA"/>
</dbReference>
<evidence type="ECO:0000313" key="7">
    <source>
        <dbReference type="EMBL" id="GMF25575.1"/>
    </source>
</evidence>
<dbReference type="SUPFAM" id="SSF48647">
    <property type="entry name" value="Fungal elicitin"/>
    <property type="match status" value="1"/>
</dbReference>
<gene>
    <name evidence="7" type="ORF">Plil01_001057300</name>
</gene>
<dbReference type="SMART" id="SM01187">
    <property type="entry name" value="Elicitin"/>
    <property type="match status" value="1"/>
</dbReference>
<protein>
    <submittedName>
        <fullName evidence="7">Unnamed protein product</fullName>
    </submittedName>
</protein>
<keyword evidence="4" id="KW-0928">Hypersensitive response elicitation</keyword>
<dbReference type="InterPro" id="IPR002200">
    <property type="entry name" value="Elicitin"/>
</dbReference>
<dbReference type="GO" id="GO:0005576">
    <property type="term" value="C:extracellular region"/>
    <property type="evidence" value="ECO:0007669"/>
    <property type="project" value="UniProtKB-SubCell"/>
</dbReference>
<evidence type="ECO:0000256" key="2">
    <source>
        <dbReference type="ARBA" id="ARBA00009544"/>
    </source>
</evidence>